<name>A0A2K8L6Q0_9PROT</name>
<keyword evidence="2" id="KW-0418">Kinase</keyword>
<dbReference type="AlphaFoldDB" id="A0A2K8L6Q0"/>
<dbReference type="SUPFAM" id="SSF56112">
    <property type="entry name" value="Protein kinase-like (PK-like)"/>
    <property type="match status" value="1"/>
</dbReference>
<feature type="domain" description="CHK kinase-like" evidence="1">
    <location>
        <begin position="113"/>
        <end position="270"/>
    </location>
</feature>
<keyword evidence="2" id="KW-0808">Transferase</keyword>
<evidence type="ECO:0000313" key="2">
    <source>
        <dbReference type="EMBL" id="ATX81929.1"/>
    </source>
</evidence>
<dbReference type="Gene3D" id="3.90.1200.10">
    <property type="match status" value="1"/>
</dbReference>
<keyword evidence="3" id="KW-1185">Reference proteome</keyword>
<dbReference type="InterPro" id="IPR015897">
    <property type="entry name" value="CHK_kinase-like"/>
</dbReference>
<dbReference type="Pfam" id="PF02958">
    <property type="entry name" value="EcKL"/>
    <property type="match status" value="2"/>
</dbReference>
<dbReference type="GO" id="GO:0016301">
    <property type="term" value="F:kinase activity"/>
    <property type="evidence" value="ECO:0007669"/>
    <property type="project" value="UniProtKB-KW"/>
</dbReference>
<dbReference type="InterPro" id="IPR004119">
    <property type="entry name" value="EcKL"/>
</dbReference>
<reference evidence="2 3" key="1">
    <citation type="submission" date="2016-12" db="EMBL/GenBank/DDBJ databases">
        <title>Isolation and genomic insights into novel planktonic Zetaproteobacteria from stratified waters of the Chesapeake Bay.</title>
        <authorList>
            <person name="McAllister S.M."/>
            <person name="Kato S."/>
            <person name="Chan C.S."/>
            <person name="Chiu B.K."/>
            <person name="Field E.K."/>
        </authorList>
    </citation>
    <scope>NUCLEOTIDE SEQUENCE [LARGE SCALE GENOMIC DNA]</scope>
    <source>
        <strain evidence="2 3">CP-8</strain>
    </source>
</reference>
<dbReference type="PANTHER" id="PTHR11012:SF30">
    <property type="entry name" value="PROTEIN KINASE-LIKE DOMAIN-CONTAINING"/>
    <property type="match status" value="1"/>
</dbReference>
<dbReference type="EMBL" id="CP018800">
    <property type="protein sequence ID" value="ATX81929.1"/>
    <property type="molecule type" value="Genomic_DNA"/>
</dbReference>
<proteinExistence type="predicted"/>
<accession>A0A2K8L6Q0</accession>
<sequence length="331" mass="37282">MKQNLLEIIKQATGASNATKGEVIQSLWSGYGEIVRIHLEGAAIDSVILKHVRFPTEADHPYGWHSDLSHSRKVKSYDVEMTWYADYANRCSKDCYVPHCYYSATLADDEHVMVLEDLDDAGFPVRRTEMDRPAVELCLNWIANFHATFLNESPAGLWHTGSYWHLATRPDELSRIGDPALKAAATGIDALLEKCRYKTFVHGDAKIANFCFSSDSRLVAAVDFQYVGGGCGMKDVVYFLGSCLDECLCDAWEQALLDCYFSCLRQAISKQGKAVDVDALELEWRAMFPVAWADFYRFLAGWMPGHWKVNDYSRRLTAQVISQLSTQANMG</sequence>
<dbReference type="KEGG" id="mfn:Ga0123462_1062"/>
<evidence type="ECO:0000313" key="3">
    <source>
        <dbReference type="Proteomes" id="UP000231637"/>
    </source>
</evidence>
<dbReference type="SMART" id="SM00587">
    <property type="entry name" value="CHK"/>
    <property type="match status" value="1"/>
</dbReference>
<evidence type="ECO:0000259" key="1">
    <source>
        <dbReference type="SMART" id="SM00587"/>
    </source>
</evidence>
<dbReference type="PANTHER" id="PTHR11012">
    <property type="entry name" value="PROTEIN KINASE-LIKE DOMAIN-CONTAINING"/>
    <property type="match status" value="1"/>
</dbReference>
<dbReference type="RefSeq" id="WP_100265334.1">
    <property type="nucleotide sequence ID" value="NZ_CP018800.1"/>
</dbReference>
<protein>
    <submittedName>
        <fullName evidence="2">Ecdysteroid kinase</fullName>
    </submittedName>
</protein>
<organism evidence="2 3">
    <name type="scientific">Mariprofundus ferrinatatus</name>
    <dbReference type="NCBI Taxonomy" id="1921087"/>
    <lineage>
        <taxon>Bacteria</taxon>
        <taxon>Pseudomonadati</taxon>
        <taxon>Pseudomonadota</taxon>
        <taxon>Candidatius Mariprofundia</taxon>
        <taxon>Mariprofundales</taxon>
        <taxon>Mariprofundaceae</taxon>
        <taxon>Mariprofundus</taxon>
    </lineage>
</organism>
<dbReference type="Proteomes" id="UP000231637">
    <property type="component" value="Chromosome"/>
</dbReference>
<dbReference type="OrthoDB" id="9769860at2"/>
<gene>
    <name evidence="2" type="ORF">Ga0123462_1062</name>
</gene>
<dbReference type="InterPro" id="IPR011009">
    <property type="entry name" value="Kinase-like_dom_sf"/>
</dbReference>